<feature type="domain" description="VanZ-like" evidence="2">
    <location>
        <begin position="99"/>
        <end position="173"/>
    </location>
</feature>
<feature type="transmembrane region" description="Helical" evidence="1">
    <location>
        <begin position="125"/>
        <end position="144"/>
    </location>
</feature>
<sequence>MLQDWKLSAVLQPGQAIMEQLRRQPSGSFLEGIPLSTAPLPSRRYRTIVAALCAIWVMAVAFIVLWPTPVDRAGVGWLRGLLGALHAHGLPALVSYGTVEFAANVLMFVPLGLFWFLLAPRSWRWAGVFAGFGLSLLIEVAQLLLLPQRFATPYDVLANTLGTFMGTVAAWFLLRTSHLRPSPKL</sequence>
<comment type="caution">
    <text evidence="3">The sequence shown here is derived from an EMBL/GenBank/DDBJ whole genome shotgun (WGS) entry which is preliminary data.</text>
</comment>
<keyword evidence="1" id="KW-1133">Transmembrane helix</keyword>
<reference evidence="3 4" key="1">
    <citation type="submission" date="2018-09" db="EMBL/GenBank/DDBJ databases">
        <title>Novel species of Arthrobacter.</title>
        <authorList>
            <person name="Liu Q."/>
            <person name="Xin Y.-H."/>
        </authorList>
    </citation>
    <scope>NUCLEOTIDE SEQUENCE [LARGE SCALE GENOMIC DNA]</scope>
    <source>
        <strain evidence="3 4">Hz2</strain>
    </source>
</reference>
<dbReference type="InterPro" id="IPR006976">
    <property type="entry name" value="VanZ-like"/>
</dbReference>
<feature type="transmembrane region" description="Helical" evidence="1">
    <location>
        <begin position="48"/>
        <end position="68"/>
    </location>
</feature>
<dbReference type="Proteomes" id="UP000272560">
    <property type="component" value="Unassembled WGS sequence"/>
</dbReference>
<dbReference type="PANTHER" id="PTHR28008">
    <property type="entry name" value="DOMAIN PROTEIN, PUTATIVE (AFU_ORTHOLOGUE AFUA_3G10980)-RELATED"/>
    <property type="match status" value="1"/>
</dbReference>
<dbReference type="AlphaFoldDB" id="A0A3A5M4Q1"/>
<name>A0A3A5M4Q1_9MICC</name>
<protein>
    <submittedName>
        <fullName evidence="3">VanZ family protein</fullName>
    </submittedName>
</protein>
<organism evidence="3 4">
    <name type="scientific">Arthrobacter cheniae</name>
    <dbReference type="NCBI Taxonomy" id="1258888"/>
    <lineage>
        <taxon>Bacteria</taxon>
        <taxon>Bacillati</taxon>
        <taxon>Actinomycetota</taxon>
        <taxon>Actinomycetes</taxon>
        <taxon>Micrococcales</taxon>
        <taxon>Micrococcaceae</taxon>
        <taxon>Arthrobacter</taxon>
    </lineage>
</organism>
<feature type="transmembrane region" description="Helical" evidence="1">
    <location>
        <begin position="101"/>
        <end position="118"/>
    </location>
</feature>
<dbReference type="OrthoDB" id="3787741at2"/>
<evidence type="ECO:0000313" key="4">
    <source>
        <dbReference type="Proteomes" id="UP000272560"/>
    </source>
</evidence>
<proteinExistence type="predicted"/>
<keyword evidence="4" id="KW-1185">Reference proteome</keyword>
<evidence type="ECO:0000256" key="1">
    <source>
        <dbReference type="SAM" id="Phobius"/>
    </source>
</evidence>
<feature type="transmembrane region" description="Helical" evidence="1">
    <location>
        <begin position="156"/>
        <end position="174"/>
    </location>
</feature>
<dbReference type="PANTHER" id="PTHR28008:SF1">
    <property type="entry name" value="DOMAIN PROTEIN, PUTATIVE (AFU_ORTHOLOGUE AFUA_3G10980)-RELATED"/>
    <property type="match status" value="1"/>
</dbReference>
<keyword evidence="1" id="KW-0812">Transmembrane</keyword>
<dbReference type="EMBL" id="QZVT01000003">
    <property type="protein sequence ID" value="RJT80908.1"/>
    <property type="molecule type" value="Genomic_DNA"/>
</dbReference>
<accession>A0A3A5M4Q1</accession>
<evidence type="ECO:0000259" key="2">
    <source>
        <dbReference type="Pfam" id="PF04892"/>
    </source>
</evidence>
<dbReference type="Pfam" id="PF04892">
    <property type="entry name" value="VanZ"/>
    <property type="match status" value="1"/>
</dbReference>
<keyword evidence="1" id="KW-0472">Membrane</keyword>
<evidence type="ECO:0000313" key="3">
    <source>
        <dbReference type="EMBL" id="RJT80908.1"/>
    </source>
</evidence>
<gene>
    <name evidence="3" type="ORF">D6T63_06815</name>
</gene>